<dbReference type="EMBL" id="BMAO01024354">
    <property type="protein sequence ID" value="GFQ94745.1"/>
    <property type="molecule type" value="Genomic_DNA"/>
</dbReference>
<dbReference type="InterPro" id="IPR003100">
    <property type="entry name" value="PAZ_dom"/>
</dbReference>
<dbReference type="InterPro" id="IPR012337">
    <property type="entry name" value="RNaseH-like_sf"/>
</dbReference>
<accession>A0A8X6L1Y3</accession>
<dbReference type="PANTHER" id="PTHR22891">
    <property type="entry name" value="EUKARYOTIC TRANSLATION INITIATION FACTOR 2C"/>
    <property type="match status" value="1"/>
</dbReference>
<dbReference type="InterPro" id="IPR045246">
    <property type="entry name" value="Piwi_ago-like"/>
</dbReference>
<dbReference type="Proteomes" id="UP000887116">
    <property type="component" value="Unassembled WGS sequence"/>
</dbReference>
<dbReference type="SUPFAM" id="SSF101690">
    <property type="entry name" value="PAZ domain"/>
    <property type="match status" value="1"/>
</dbReference>
<feature type="compositionally biased region" description="Basic and acidic residues" evidence="1">
    <location>
        <begin position="17"/>
        <end position="34"/>
    </location>
</feature>
<protein>
    <submittedName>
        <fullName evidence="4">Protein argonaute-1</fullName>
    </submittedName>
</protein>
<dbReference type="InterPro" id="IPR032474">
    <property type="entry name" value="Argonaute_N"/>
</dbReference>
<feature type="region of interest" description="Disordered" evidence="1">
    <location>
        <begin position="72"/>
        <end position="103"/>
    </location>
</feature>
<organism evidence="4 5">
    <name type="scientific">Trichonephila clavata</name>
    <name type="common">Joro spider</name>
    <name type="synonym">Nephila clavata</name>
    <dbReference type="NCBI Taxonomy" id="2740835"/>
    <lineage>
        <taxon>Eukaryota</taxon>
        <taxon>Metazoa</taxon>
        <taxon>Ecdysozoa</taxon>
        <taxon>Arthropoda</taxon>
        <taxon>Chelicerata</taxon>
        <taxon>Arachnida</taxon>
        <taxon>Araneae</taxon>
        <taxon>Araneomorphae</taxon>
        <taxon>Entelegynae</taxon>
        <taxon>Araneoidea</taxon>
        <taxon>Nephilidae</taxon>
        <taxon>Trichonephila</taxon>
    </lineage>
</organism>
<dbReference type="PROSITE" id="PS50821">
    <property type="entry name" value="PAZ"/>
    <property type="match status" value="1"/>
</dbReference>
<feature type="region of interest" description="Disordered" evidence="1">
    <location>
        <begin position="1"/>
        <end position="59"/>
    </location>
</feature>
<dbReference type="Pfam" id="PF16486">
    <property type="entry name" value="ArgoN"/>
    <property type="match status" value="1"/>
</dbReference>
<dbReference type="SMART" id="SM00950">
    <property type="entry name" value="Piwi"/>
    <property type="match status" value="1"/>
</dbReference>
<feature type="compositionally biased region" description="Polar residues" evidence="1">
    <location>
        <begin position="90"/>
        <end position="103"/>
    </location>
</feature>
<dbReference type="Pfam" id="PF16487">
    <property type="entry name" value="ArgoMid"/>
    <property type="match status" value="1"/>
</dbReference>
<proteinExistence type="predicted"/>
<dbReference type="InterPro" id="IPR032473">
    <property type="entry name" value="Argonaute_Mid_dom"/>
</dbReference>
<dbReference type="CDD" id="cd02846">
    <property type="entry name" value="PAZ_argonaute_like"/>
    <property type="match status" value="1"/>
</dbReference>
<dbReference type="Gene3D" id="3.30.420.10">
    <property type="entry name" value="Ribonuclease H-like superfamily/Ribonuclease H"/>
    <property type="match status" value="1"/>
</dbReference>
<feature type="compositionally biased region" description="Low complexity" evidence="1">
    <location>
        <begin position="76"/>
        <end position="89"/>
    </location>
</feature>
<dbReference type="InterPro" id="IPR036397">
    <property type="entry name" value="RNaseH_sf"/>
</dbReference>
<name>A0A8X6L1Y3_TRICU</name>
<evidence type="ECO:0000256" key="1">
    <source>
        <dbReference type="SAM" id="MobiDB-lite"/>
    </source>
</evidence>
<dbReference type="OrthoDB" id="10252740at2759"/>
<dbReference type="GO" id="GO:0034587">
    <property type="term" value="P:piRNA processing"/>
    <property type="evidence" value="ECO:0007669"/>
    <property type="project" value="UniProtKB-ARBA"/>
</dbReference>
<feature type="compositionally biased region" description="Basic residues" evidence="1">
    <location>
        <begin position="1"/>
        <end position="13"/>
    </location>
</feature>
<feature type="domain" description="PAZ" evidence="2">
    <location>
        <begin position="365"/>
        <end position="475"/>
    </location>
</feature>
<dbReference type="InterPro" id="IPR036085">
    <property type="entry name" value="PAZ_dom_sf"/>
</dbReference>
<dbReference type="InterPro" id="IPR014811">
    <property type="entry name" value="ArgoL1"/>
</dbReference>
<dbReference type="Gene3D" id="3.40.50.2300">
    <property type="match status" value="1"/>
</dbReference>
<feature type="compositionally biased region" description="Low complexity" evidence="1">
    <location>
        <begin position="41"/>
        <end position="52"/>
    </location>
</feature>
<gene>
    <name evidence="4" type="primary">AGO1</name>
    <name evidence="4" type="ORF">TNCT_664371</name>
</gene>
<dbReference type="SUPFAM" id="SSF53098">
    <property type="entry name" value="Ribonuclease H-like"/>
    <property type="match status" value="1"/>
</dbReference>
<dbReference type="SMART" id="SM01163">
    <property type="entry name" value="DUF1785"/>
    <property type="match status" value="1"/>
</dbReference>
<comment type="caution">
    <text evidence="4">The sequence shown here is derived from an EMBL/GenBank/DDBJ whole genome shotgun (WGS) entry which is preliminary data.</text>
</comment>
<evidence type="ECO:0000259" key="2">
    <source>
        <dbReference type="PROSITE" id="PS50821"/>
    </source>
</evidence>
<feature type="domain" description="Piwi" evidence="3">
    <location>
        <begin position="639"/>
        <end position="945"/>
    </location>
</feature>
<sequence length="984" mass="111080">MPKKGKGRGRGRGNVKPLDENKAEPTVGREDFPKLETTTRSSKPASIPGSSSDCNSKSHLLFQGRDDFPKLETTTSCSSKPASIPAASSDCNSTSHLTSQGEKNLSKELDKFSLLEGETSSAKLDEKTVAKFAPRPNFGKAGRPIKLISNYFPVNFQAGTIYHYDVEIISLDQLAKYGKPVKKMTAAEAAGKFTRIEHQLNRNVGKIICREVIEKLVSTELLQSYNPVYDGVKNIFTSKPLPFKQKMSFTVELEAGDRKRKYEVVIKPIRKENGSNATDLHSLLKTYEGQSEFVMAVNCIMNHRKTASSQIQVGRSFFYLNQPNKISLGEGLEVWFGYNQSLHLTHNGPAVVINMAAKAFHKSGPVLDYVKDVLRRDITCGGSMKPHEVKRLEEALKGLKVRGMHLPYPRKYIIEGISKLTAEELKIQYEGNEMSIAHYYKIKYTRLLYPHLPCLFMRSSSNQTYIPFENCSVIEGQPKLGTLNGPLAGKMIRRTAISPSDKFNAIAHNAQIVKKESGEKMASYKLFMDLNFKNVEGRVIDRPSLFYQGNNICDPDNRGVWRMEGKNFYKSSINIESWILLNFSEECKMDALRHFIDIFLKTSKRVGLHFGRLQEVKNFNRYDKTEEALNYAQRTNAKFAVIVLSRKDTAHNYDEIKFIADYKLGFVTQCIEDVVLFKINDQIANNICLKINIKLGGINHILKNRPRVLTKPVIILGADAIHSPRGSGCPSIAAVVGSMDAWPSKYKVECRVQENPDGNKISQELILDIQKMVENLLKGFRENTGGKYPEKIIFFRDGVSEGQFLTVRNEEVTAVQKASYEIIGKIMPITYIIVQKRHQTRFRPHNPKDGVGRGCNIPPGTTVDADITHPDLFDYFLNSHEGIQGTSKPAHYTVLHDDNNFDADELQMLSYHLCYTYGKCNRSVSIPAPVLYADLACYRAKKYADFHMIKTRPNGSSQSSSRLPEYVREAINSMGQYRNNMFFL</sequence>
<evidence type="ECO:0000313" key="4">
    <source>
        <dbReference type="EMBL" id="GFQ94745.1"/>
    </source>
</evidence>
<keyword evidence="5" id="KW-1185">Reference proteome</keyword>
<dbReference type="Pfam" id="PF02171">
    <property type="entry name" value="Piwi"/>
    <property type="match status" value="1"/>
</dbReference>
<dbReference type="Pfam" id="PF08699">
    <property type="entry name" value="ArgoL1"/>
    <property type="match status" value="1"/>
</dbReference>
<dbReference type="InterPro" id="IPR003165">
    <property type="entry name" value="Piwi"/>
</dbReference>
<dbReference type="AlphaFoldDB" id="A0A8X6L1Y3"/>
<dbReference type="CDD" id="cd04657">
    <property type="entry name" value="Piwi_ago-like"/>
    <property type="match status" value="1"/>
</dbReference>
<dbReference type="PROSITE" id="PS50822">
    <property type="entry name" value="PIWI"/>
    <property type="match status" value="1"/>
</dbReference>
<dbReference type="Gene3D" id="2.170.260.10">
    <property type="entry name" value="paz domain"/>
    <property type="match status" value="1"/>
</dbReference>
<dbReference type="GO" id="GO:0003723">
    <property type="term" value="F:RNA binding"/>
    <property type="evidence" value="ECO:0007669"/>
    <property type="project" value="InterPro"/>
</dbReference>
<evidence type="ECO:0000313" key="5">
    <source>
        <dbReference type="Proteomes" id="UP000887116"/>
    </source>
</evidence>
<evidence type="ECO:0000259" key="3">
    <source>
        <dbReference type="PROSITE" id="PS50822"/>
    </source>
</evidence>
<dbReference type="Pfam" id="PF02170">
    <property type="entry name" value="PAZ"/>
    <property type="match status" value="1"/>
</dbReference>
<reference evidence="4" key="1">
    <citation type="submission" date="2020-07" db="EMBL/GenBank/DDBJ databases">
        <title>Multicomponent nature underlies the extraordinary mechanical properties of spider dragline silk.</title>
        <authorList>
            <person name="Kono N."/>
            <person name="Nakamura H."/>
            <person name="Mori M."/>
            <person name="Yoshida Y."/>
            <person name="Ohtoshi R."/>
            <person name="Malay A.D."/>
            <person name="Moran D.A.P."/>
            <person name="Tomita M."/>
            <person name="Numata K."/>
            <person name="Arakawa K."/>
        </authorList>
    </citation>
    <scope>NUCLEOTIDE SEQUENCE</scope>
</reference>